<name>A0A8S5MRQ5_9CAUD</name>
<accession>A0A8S5MRQ5</accession>
<sequence length="30" mass="3553">MENPFPHPKTRLLKGIDFFLKNGNKRLNAR</sequence>
<dbReference type="EMBL" id="BK014964">
    <property type="protein sequence ID" value="DAD84667.1"/>
    <property type="molecule type" value="Genomic_DNA"/>
</dbReference>
<evidence type="ECO:0000313" key="1">
    <source>
        <dbReference type="EMBL" id="DAD84667.1"/>
    </source>
</evidence>
<protein>
    <submittedName>
        <fullName evidence="1">Uncharacterized protein</fullName>
    </submittedName>
</protein>
<proteinExistence type="predicted"/>
<reference evidence="1" key="1">
    <citation type="journal article" date="2021" name="Proc. Natl. Acad. Sci. U.S.A.">
        <title>A Catalog of Tens of Thousands of Viruses from Human Metagenomes Reveals Hidden Associations with Chronic Diseases.</title>
        <authorList>
            <person name="Tisza M.J."/>
            <person name="Buck C.B."/>
        </authorList>
    </citation>
    <scope>NUCLEOTIDE SEQUENCE</scope>
    <source>
        <strain evidence="1">CtOAa14</strain>
    </source>
</reference>
<organism evidence="1">
    <name type="scientific">Myoviridae sp. ctOAa14</name>
    <dbReference type="NCBI Taxonomy" id="2826646"/>
    <lineage>
        <taxon>Viruses</taxon>
        <taxon>Duplodnaviria</taxon>
        <taxon>Heunggongvirae</taxon>
        <taxon>Uroviricota</taxon>
        <taxon>Caudoviricetes</taxon>
    </lineage>
</organism>